<proteinExistence type="predicted"/>
<keyword evidence="3" id="KW-1185">Reference proteome</keyword>
<gene>
    <name evidence="2" type="ORF">BXY75_1323</name>
</gene>
<accession>A0A3L9YX93</accession>
<sequence>MTDLVNFISSLSNYIGIFMLMFSTFLIGYFSAWWFQKLNYRGIITKLKREINTSIIQKNVKDIDTIFTEIKPKIIEVVKSTQREVLVAPSLERTAEKARSSFVTYSRSRPELDFDSFGYADEDNKDDLTLIKGVGPYVEQKLNEIGIFNFEQVSKLKDADIRIITDLIDFFPGRIERDNWVGQAQQLNEK</sequence>
<keyword evidence="1" id="KW-0812">Transmembrane</keyword>
<dbReference type="Proteomes" id="UP000271339">
    <property type="component" value="Unassembled WGS sequence"/>
</dbReference>
<dbReference type="AlphaFoldDB" id="A0A3L9YX93"/>
<keyword evidence="1" id="KW-0472">Membrane</keyword>
<reference evidence="2 3" key="1">
    <citation type="submission" date="2018-10" db="EMBL/GenBank/DDBJ databases">
        <title>Genomic Encyclopedia of Archaeal and Bacterial Type Strains, Phase II (KMG-II): from individual species to whole genera.</title>
        <authorList>
            <person name="Goeker M."/>
        </authorList>
    </citation>
    <scope>NUCLEOTIDE SEQUENCE [LARGE SCALE GENOMIC DNA]</scope>
    <source>
        <strain evidence="2 3">DSM 23424</strain>
    </source>
</reference>
<evidence type="ECO:0000256" key="1">
    <source>
        <dbReference type="SAM" id="Phobius"/>
    </source>
</evidence>
<dbReference type="RefSeq" id="WP_121906894.1">
    <property type="nucleotide sequence ID" value="NZ_REFC01000012.1"/>
</dbReference>
<keyword evidence="1" id="KW-1133">Transmembrane helix</keyword>
<evidence type="ECO:0000313" key="2">
    <source>
        <dbReference type="EMBL" id="RMA64447.1"/>
    </source>
</evidence>
<feature type="transmembrane region" description="Helical" evidence="1">
    <location>
        <begin position="14"/>
        <end position="35"/>
    </location>
</feature>
<dbReference type="EMBL" id="REFC01000012">
    <property type="protein sequence ID" value="RMA64447.1"/>
    <property type="molecule type" value="Genomic_DNA"/>
</dbReference>
<name>A0A3L9YX93_9FLAO</name>
<comment type="caution">
    <text evidence="2">The sequence shown here is derived from an EMBL/GenBank/DDBJ whole genome shotgun (WGS) entry which is preliminary data.</text>
</comment>
<protein>
    <submittedName>
        <fullName evidence="2">Uncharacterized protein</fullName>
    </submittedName>
</protein>
<organism evidence="2 3">
    <name type="scientific">Ulvibacter antarcticus</name>
    <dbReference type="NCBI Taxonomy" id="442714"/>
    <lineage>
        <taxon>Bacteria</taxon>
        <taxon>Pseudomonadati</taxon>
        <taxon>Bacteroidota</taxon>
        <taxon>Flavobacteriia</taxon>
        <taxon>Flavobacteriales</taxon>
        <taxon>Flavobacteriaceae</taxon>
        <taxon>Ulvibacter</taxon>
    </lineage>
</organism>
<dbReference type="OrthoDB" id="9807941at2"/>
<evidence type="ECO:0000313" key="3">
    <source>
        <dbReference type="Proteomes" id="UP000271339"/>
    </source>
</evidence>